<dbReference type="PANTHER" id="PTHR30408:SF13">
    <property type="entry name" value="TYPE I RESTRICTION ENZYME HINDI SPECIFICITY SUBUNIT"/>
    <property type="match status" value="1"/>
</dbReference>
<dbReference type="PANTHER" id="PTHR30408">
    <property type="entry name" value="TYPE-1 RESTRICTION ENZYME ECOKI SPECIFICITY PROTEIN"/>
    <property type="match status" value="1"/>
</dbReference>
<dbReference type="GO" id="GO:0009035">
    <property type="term" value="F:type I site-specific deoxyribonuclease activity"/>
    <property type="evidence" value="ECO:0007669"/>
    <property type="project" value="UniProtKB-EC"/>
</dbReference>
<comment type="similarity">
    <text evidence="1">Belongs to the type-I restriction system S methylase family.</text>
</comment>
<dbReference type="GO" id="GO:0003677">
    <property type="term" value="F:DNA binding"/>
    <property type="evidence" value="ECO:0007669"/>
    <property type="project" value="UniProtKB-KW"/>
</dbReference>
<evidence type="ECO:0000256" key="1">
    <source>
        <dbReference type="ARBA" id="ARBA00010923"/>
    </source>
</evidence>
<evidence type="ECO:0000256" key="3">
    <source>
        <dbReference type="ARBA" id="ARBA00023125"/>
    </source>
</evidence>
<keyword evidence="3" id="KW-0238">DNA-binding</keyword>
<protein>
    <submittedName>
        <fullName evidence="5">Type I restriction enzyme S subunit</fullName>
        <ecNumber evidence="5">3.1.21.3</ecNumber>
    </submittedName>
</protein>
<dbReference type="AlphaFoldDB" id="A0A7W7RMQ7"/>
<evidence type="ECO:0000313" key="6">
    <source>
        <dbReference type="Proteomes" id="UP000523007"/>
    </source>
</evidence>
<sequence length="358" mass="39327">MSDWHRTTIGDVLTFQRGFDITRSQQRPGNVPVVSSGGVASYHDTPMATGPGVVIGRKGTLGKVFYLASDYWPHDTTLWVKDFKGNDPGFVYYFLRTLDLLAMDTGSSHPTLNRNHVHPLAIHWTSLRNQQAIAATLGALDKKIATNDRALETSRELMEAVFLGAAKETREVRRISSIAEFHNRRRVPLSARHRKTVQGVYPYYGAAGAIDYVNDYIFSGPHLLVGEDGTVTEDGSRPMTQYVWGDFWVSNHAHVLTGTEVSTELLAVAVRTGDVSPLVTGAAQPKLSMRNLSSLEVALPPADSRAGVADSCSALWAVVRSRTAESRTLAELRDTLLPQLMSGKLRVKDAERVVEKAV</sequence>
<reference evidence="5 6" key="1">
    <citation type="submission" date="2020-08" db="EMBL/GenBank/DDBJ databases">
        <title>Sequencing the genomes of 1000 actinobacteria strains.</title>
        <authorList>
            <person name="Klenk H.-P."/>
        </authorList>
    </citation>
    <scope>NUCLEOTIDE SEQUENCE [LARGE SCALE GENOMIC DNA]</scope>
    <source>
        <strain evidence="5 6">DSM 102030</strain>
    </source>
</reference>
<dbReference type="EMBL" id="JACHJT010000002">
    <property type="protein sequence ID" value="MBB4934824.1"/>
    <property type="molecule type" value="Genomic_DNA"/>
</dbReference>
<dbReference type="RefSeq" id="WP_184584469.1">
    <property type="nucleotide sequence ID" value="NZ_JACHJT010000002.1"/>
</dbReference>
<evidence type="ECO:0000259" key="4">
    <source>
        <dbReference type="Pfam" id="PF01420"/>
    </source>
</evidence>
<dbReference type="CDD" id="cd17267">
    <property type="entry name" value="RMtype1_S_EcoAO83I-TRD1-CR1_like"/>
    <property type="match status" value="1"/>
</dbReference>
<dbReference type="InterPro" id="IPR052021">
    <property type="entry name" value="Type-I_RS_S_subunit"/>
</dbReference>
<dbReference type="InterPro" id="IPR044946">
    <property type="entry name" value="Restrct_endonuc_typeI_TRD_sf"/>
</dbReference>
<dbReference type="InterPro" id="IPR000055">
    <property type="entry name" value="Restrct_endonuc_typeI_TRD"/>
</dbReference>
<evidence type="ECO:0000256" key="2">
    <source>
        <dbReference type="ARBA" id="ARBA00022747"/>
    </source>
</evidence>
<dbReference type="EC" id="3.1.21.3" evidence="5"/>
<dbReference type="SUPFAM" id="SSF116734">
    <property type="entry name" value="DNA methylase specificity domain"/>
    <property type="match status" value="2"/>
</dbReference>
<proteinExistence type="inferred from homology"/>
<gene>
    <name evidence="5" type="ORF">F4561_005718</name>
</gene>
<evidence type="ECO:0000313" key="5">
    <source>
        <dbReference type="EMBL" id="MBB4934824.1"/>
    </source>
</evidence>
<dbReference type="Pfam" id="PF01420">
    <property type="entry name" value="Methylase_S"/>
    <property type="match status" value="2"/>
</dbReference>
<dbReference type="Proteomes" id="UP000523007">
    <property type="component" value="Unassembled WGS sequence"/>
</dbReference>
<dbReference type="Gene3D" id="3.90.220.20">
    <property type="entry name" value="DNA methylase specificity domains"/>
    <property type="match status" value="2"/>
</dbReference>
<keyword evidence="2" id="KW-0680">Restriction system</keyword>
<feature type="domain" description="Type I restriction modification DNA specificity" evidence="4">
    <location>
        <begin position="169"/>
        <end position="302"/>
    </location>
</feature>
<organism evidence="5 6">
    <name type="scientific">Lipingzhangella halophila</name>
    <dbReference type="NCBI Taxonomy" id="1783352"/>
    <lineage>
        <taxon>Bacteria</taxon>
        <taxon>Bacillati</taxon>
        <taxon>Actinomycetota</taxon>
        <taxon>Actinomycetes</taxon>
        <taxon>Streptosporangiales</taxon>
        <taxon>Nocardiopsidaceae</taxon>
        <taxon>Lipingzhangella</taxon>
    </lineage>
</organism>
<dbReference type="CDD" id="cd17262">
    <property type="entry name" value="RMtype1_S_Aco12261I-TRD2-CR2"/>
    <property type="match status" value="1"/>
</dbReference>
<dbReference type="GO" id="GO:0009307">
    <property type="term" value="P:DNA restriction-modification system"/>
    <property type="evidence" value="ECO:0007669"/>
    <property type="project" value="UniProtKB-KW"/>
</dbReference>
<feature type="domain" description="Type I restriction modification DNA specificity" evidence="4">
    <location>
        <begin position="1"/>
        <end position="148"/>
    </location>
</feature>
<accession>A0A7W7RMQ7</accession>
<keyword evidence="6" id="KW-1185">Reference proteome</keyword>
<name>A0A7W7RMQ7_9ACTN</name>
<keyword evidence="5" id="KW-0378">Hydrolase</keyword>
<comment type="caution">
    <text evidence="5">The sequence shown here is derived from an EMBL/GenBank/DDBJ whole genome shotgun (WGS) entry which is preliminary data.</text>
</comment>